<dbReference type="PATRIC" id="fig|999894.6.peg.1801"/>
<keyword evidence="3" id="KW-0597">Phosphoprotein</keyword>
<dbReference type="InterPro" id="IPR036097">
    <property type="entry name" value="HisK_dim/P_sf"/>
</dbReference>
<protein>
    <recommendedName>
        <fullName evidence="2">histidine kinase</fullName>
        <ecNumber evidence="2">2.7.13.3</ecNumber>
    </recommendedName>
</protein>
<evidence type="ECO:0000256" key="2">
    <source>
        <dbReference type="ARBA" id="ARBA00012438"/>
    </source>
</evidence>
<dbReference type="InterPro" id="IPR005467">
    <property type="entry name" value="His_kinase_dom"/>
</dbReference>
<dbReference type="SUPFAM" id="SSF55874">
    <property type="entry name" value="ATPase domain of HSP90 chaperone/DNA topoisomerase II/histidine kinase"/>
    <property type="match status" value="1"/>
</dbReference>
<dbReference type="Gene3D" id="3.30.565.10">
    <property type="entry name" value="Histidine kinase-like ATPase, C-terminal domain"/>
    <property type="match status" value="1"/>
</dbReference>
<dbReference type="SUPFAM" id="SSF47384">
    <property type="entry name" value="Homodimeric domain of signal transducing histidine kinase"/>
    <property type="match status" value="1"/>
</dbReference>
<dbReference type="CDD" id="cd00082">
    <property type="entry name" value="HisKA"/>
    <property type="match status" value="1"/>
</dbReference>
<dbReference type="PANTHER" id="PTHR43065">
    <property type="entry name" value="SENSOR HISTIDINE KINASE"/>
    <property type="match status" value="1"/>
</dbReference>
<evidence type="ECO:0000256" key="1">
    <source>
        <dbReference type="ARBA" id="ARBA00000085"/>
    </source>
</evidence>
<dbReference type="InterPro" id="IPR036890">
    <property type="entry name" value="HATPase_C_sf"/>
</dbReference>
<organism evidence="5 6">
    <name type="scientific">Thermosulfurimonas dismutans</name>
    <dbReference type="NCBI Taxonomy" id="999894"/>
    <lineage>
        <taxon>Bacteria</taxon>
        <taxon>Pseudomonadati</taxon>
        <taxon>Thermodesulfobacteriota</taxon>
        <taxon>Thermodesulfobacteria</taxon>
        <taxon>Thermodesulfobacteriales</taxon>
        <taxon>Thermodesulfobacteriaceae</taxon>
        <taxon>Thermosulfurimonas</taxon>
    </lineage>
</organism>
<feature type="domain" description="Histidine kinase" evidence="4">
    <location>
        <begin position="39"/>
        <end position="269"/>
    </location>
</feature>
<evidence type="ECO:0000256" key="3">
    <source>
        <dbReference type="ARBA" id="ARBA00022553"/>
    </source>
</evidence>
<dbReference type="InterPro" id="IPR003594">
    <property type="entry name" value="HATPase_dom"/>
</dbReference>
<dbReference type="STRING" id="999894.TDIS_1801"/>
<dbReference type="Proteomes" id="UP000078390">
    <property type="component" value="Unassembled WGS sequence"/>
</dbReference>
<dbReference type="EC" id="2.7.13.3" evidence="2"/>
<comment type="catalytic activity">
    <reaction evidence="1">
        <text>ATP + protein L-histidine = ADP + protein N-phospho-L-histidine.</text>
        <dbReference type="EC" id="2.7.13.3"/>
    </reaction>
</comment>
<dbReference type="InterPro" id="IPR004358">
    <property type="entry name" value="Sig_transdc_His_kin-like_C"/>
</dbReference>
<dbReference type="SMART" id="SM00387">
    <property type="entry name" value="HATPase_c"/>
    <property type="match status" value="1"/>
</dbReference>
<sequence length="269" mass="30188">MEKEKREIFREGLTGRDFHAFQEYLQLQRMEAIENLSRGIYHDLRNCLTVLKGGLEILSLKCAKSGNELCPRIKALRKIVEQLGELVERLSALQANGLEGHKEALELKDLSSEVKEILRSIQTGLPPGIRLRFEPSFCPLPVKMGPGECWRVVSNLVSNACEAMNGEGEILISTSLRQVSEEECRLHGNAYPGEFAVLVCQDQGCGIPEEMLDKIFEPMVTTKGENASRNRGWGLAIVYSLVKRRGGWIHVTSKLGEGTRFEIYFPLAK</sequence>
<comment type="caution">
    <text evidence="5">The sequence shown here is derived from an EMBL/GenBank/DDBJ whole genome shotgun (WGS) entry which is preliminary data.</text>
</comment>
<dbReference type="CDD" id="cd00075">
    <property type="entry name" value="HATPase"/>
    <property type="match status" value="1"/>
</dbReference>
<proteinExistence type="predicted"/>
<reference evidence="5 6" key="1">
    <citation type="submission" date="2016-04" db="EMBL/GenBank/DDBJ databases">
        <title>Genome analysis of Thermosulfurimonas dismutans, the first thermophilic sulfur-disproportionating bacterium of the phylum Thermodesulfobacteria.</title>
        <authorList>
            <person name="Mardanov A.V."/>
            <person name="Beletsky A.V."/>
            <person name="Kadnikov V.V."/>
            <person name="Slobodkin A.I."/>
            <person name="Ravin N.V."/>
        </authorList>
    </citation>
    <scope>NUCLEOTIDE SEQUENCE [LARGE SCALE GENOMIC DNA]</scope>
    <source>
        <strain evidence="5 6">S95</strain>
    </source>
</reference>
<dbReference type="Pfam" id="PF02518">
    <property type="entry name" value="HATPase_c"/>
    <property type="match status" value="1"/>
</dbReference>
<dbReference type="PRINTS" id="PR00344">
    <property type="entry name" value="BCTRLSENSOR"/>
</dbReference>
<dbReference type="PANTHER" id="PTHR43065:SF42">
    <property type="entry name" value="TWO-COMPONENT SENSOR PPRA"/>
    <property type="match status" value="1"/>
</dbReference>
<evidence type="ECO:0000313" key="6">
    <source>
        <dbReference type="Proteomes" id="UP000078390"/>
    </source>
</evidence>
<dbReference type="OrthoDB" id="9805722at2"/>
<accession>A0A179D1Y9</accession>
<dbReference type="InterPro" id="IPR003661">
    <property type="entry name" value="HisK_dim/P_dom"/>
</dbReference>
<dbReference type="EMBL" id="LWLG01000016">
    <property type="protein sequence ID" value="OAQ20076.1"/>
    <property type="molecule type" value="Genomic_DNA"/>
</dbReference>
<dbReference type="PROSITE" id="PS50109">
    <property type="entry name" value="HIS_KIN"/>
    <property type="match status" value="1"/>
</dbReference>
<dbReference type="AlphaFoldDB" id="A0A179D1Y9"/>
<evidence type="ECO:0000259" key="4">
    <source>
        <dbReference type="PROSITE" id="PS50109"/>
    </source>
</evidence>
<keyword evidence="5" id="KW-0418">Kinase</keyword>
<keyword evidence="5" id="KW-0808">Transferase</keyword>
<dbReference type="GO" id="GO:0000155">
    <property type="term" value="F:phosphorelay sensor kinase activity"/>
    <property type="evidence" value="ECO:0007669"/>
    <property type="project" value="InterPro"/>
</dbReference>
<dbReference type="RefSeq" id="WP_068671481.1">
    <property type="nucleotide sequence ID" value="NZ_LWLG01000016.1"/>
</dbReference>
<evidence type="ECO:0000313" key="5">
    <source>
        <dbReference type="EMBL" id="OAQ20076.1"/>
    </source>
</evidence>
<gene>
    <name evidence="5" type="ORF">TDIS_1801</name>
</gene>
<name>A0A179D1Y9_9BACT</name>
<keyword evidence="6" id="KW-1185">Reference proteome</keyword>